<dbReference type="AlphaFoldDB" id="A0ABD3L3G2"/>
<protein>
    <recommendedName>
        <fullName evidence="8">Adenylate isopentenyltransferase</fullName>
    </recommendedName>
</protein>
<dbReference type="GO" id="GO:0009691">
    <property type="term" value="P:cytokinin biosynthetic process"/>
    <property type="evidence" value="ECO:0007669"/>
    <property type="project" value="UniProtKB-KW"/>
</dbReference>
<keyword evidence="4" id="KW-0547">Nucleotide-binding</keyword>
<evidence type="ECO:0000256" key="4">
    <source>
        <dbReference type="ARBA" id="ARBA00022741"/>
    </source>
</evidence>
<gene>
    <name evidence="6" type="ORF">ACJRO7_015395</name>
</gene>
<accession>A0ABD3L3G2</accession>
<name>A0ABD3L3G2_EUCGL</name>
<dbReference type="Gene3D" id="3.40.50.300">
    <property type="entry name" value="P-loop containing nucleotide triphosphate hydrolases"/>
    <property type="match status" value="1"/>
</dbReference>
<comment type="caution">
    <text evidence="6">The sequence shown here is derived from an EMBL/GenBank/DDBJ whole genome shotgun (WGS) entry which is preliminary data.</text>
</comment>
<dbReference type="GO" id="GO:0005524">
    <property type="term" value="F:ATP binding"/>
    <property type="evidence" value="ECO:0007669"/>
    <property type="project" value="UniProtKB-KW"/>
</dbReference>
<dbReference type="Gene3D" id="1.10.287.890">
    <property type="entry name" value="Crystal structure of tRNA isopentenylpyrophosphate transferase (bh2366) domain"/>
    <property type="match status" value="1"/>
</dbReference>
<evidence type="ECO:0000256" key="5">
    <source>
        <dbReference type="ARBA" id="ARBA00022840"/>
    </source>
</evidence>
<dbReference type="SUPFAM" id="SSF52540">
    <property type="entry name" value="P-loop containing nucleoside triphosphate hydrolases"/>
    <property type="match status" value="1"/>
</dbReference>
<dbReference type="PANTHER" id="PTHR11088">
    <property type="entry name" value="TRNA DIMETHYLALLYLTRANSFERASE"/>
    <property type="match status" value="1"/>
</dbReference>
<evidence type="ECO:0000256" key="2">
    <source>
        <dbReference type="ARBA" id="ARBA00022679"/>
    </source>
</evidence>
<keyword evidence="2" id="KW-0808">Transferase</keyword>
<proteinExistence type="inferred from homology"/>
<dbReference type="EMBL" id="JBJKBG010000003">
    <property type="protein sequence ID" value="KAL3746431.1"/>
    <property type="molecule type" value="Genomic_DNA"/>
</dbReference>
<dbReference type="InterPro" id="IPR027417">
    <property type="entry name" value="P-loop_NTPase"/>
</dbReference>
<organism evidence="6 7">
    <name type="scientific">Eucalyptus globulus</name>
    <name type="common">Tasmanian blue gum</name>
    <dbReference type="NCBI Taxonomy" id="34317"/>
    <lineage>
        <taxon>Eukaryota</taxon>
        <taxon>Viridiplantae</taxon>
        <taxon>Streptophyta</taxon>
        <taxon>Embryophyta</taxon>
        <taxon>Tracheophyta</taxon>
        <taxon>Spermatophyta</taxon>
        <taxon>Magnoliopsida</taxon>
        <taxon>eudicotyledons</taxon>
        <taxon>Gunneridae</taxon>
        <taxon>Pentapetalae</taxon>
        <taxon>rosids</taxon>
        <taxon>malvids</taxon>
        <taxon>Myrtales</taxon>
        <taxon>Myrtaceae</taxon>
        <taxon>Myrtoideae</taxon>
        <taxon>Eucalypteae</taxon>
        <taxon>Eucalyptus</taxon>
    </lineage>
</organism>
<dbReference type="Pfam" id="PF01715">
    <property type="entry name" value="IPPT"/>
    <property type="match status" value="2"/>
</dbReference>
<dbReference type="InterPro" id="IPR039657">
    <property type="entry name" value="Dimethylallyltransferase"/>
</dbReference>
<evidence type="ECO:0000313" key="7">
    <source>
        <dbReference type="Proteomes" id="UP001634007"/>
    </source>
</evidence>
<dbReference type="Proteomes" id="UP001634007">
    <property type="component" value="Unassembled WGS sequence"/>
</dbReference>
<keyword evidence="7" id="KW-1185">Reference proteome</keyword>
<keyword evidence="5" id="KW-0067">ATP-binding</keyword>
<comment type="similarity">
    <text evidence="1">Belongs to the IPP transferase family.</text>
</comment>
<evidence type="ECO:0000256" key="1">
    <source>
        <dbReference type="ARBA" id="ARBA00005842"/>
    </source>
</evidence>
<evidence type="ECO:0008006" key="8">
    <source>
        <dbReference type="Google" id="ProtNLM"/>
    </source>
</evidence>
<sequence>MASSSAAAHCRPKVVVIMGATGCGKSRLSIDLASHFRSAEVINSDKMQVYQGLDISTNKIAPADRRGVPHHLLGSLDPDDGEMTPSQFRSLGDAAISDITSRGSLPLLVGGSTSSILSLLAERFDQEEDVLDRLGPPARPKLRYDCCFLWVDVSLPVLEEHQSKRVDEMLDKGAFDELAGYYDLRRTDPEGWTGLRKAIGVPEFDRYFKKYPPPGGGGGGVCPASPWRWEDARKRDDDPVRQGAYKEAVWEIKKNACQLAKRQIEKIQRLRGCGWELRKLDATEVVRLAMAAEEEVGSGVRWQGVWKRQVVGRSVNIVRRFLHE</sequence>
<keyword evidence="3" id="KW-0203">Cytokinin biosynthesis</keyword>
<evidence type="ECO:0000313" key="6">
    <source>
        <dbReference type="EMBL" id="KAL3746431.1"/>
    </source>
</evidence>
<dbReference type="PANTHER" id="PTHR11088:SF86">
    <property type="entry name" value="ADENYLATE ISOPENTENYLTRANSFERASE 4-RELATED"/>
    <property type="match status" value="1"/>
</dbReference>
<reference evidence="6 7" key="1">
    <citation type="submission" date="2024-11" db="EMBL/GenBank/DDBJ databases">
        <title>Chromosome-level genome assembly of Eucalyptus globulus Labill. provides insights into its genome evolution.</title>
        <authorList>
            <person name="Li X."/>
        </authorList>
    </citation>
    <scope>NUCLEOTIDE SEQUENCE [LARGE SCALE GENOMIC DNA]</scope>
    <source>
        <strain evidence="6">CL2024</strain>
        <tissue evidence="6">Fresh tender leaves</tissue>
    </source>
</reference>
<evidence type="ECO:0000256" key="3">
    <source>
        <dbReference type="ARBA" id="ARBA00022712"/>
    </source>
</evidence>
<dbReference type="GO" id="GO:0016740">
    <property type="term" value="F:transferase activity"/>
    <property type="evidence" value="ECO:0007669"/>
    <property type="project" value="UniProtKB-KW"/>
</dbReference>